<gene>
    <name evidence="1" type="ORF">Cgig2_020512</name>
</gene>
<dbReference type="PROSITE" id="PS51450">
    <property type="entry name" value="LRR"/>
    <property type="match status" value="1"/>
</dbReference>
<accession>A0A9Q1QFL5</accession>
<organism evidence="1 2">
    <name type="scientific">Carnegiea gigantea</name>
    <dbReference type="NCBI Taxonomy" id="171969"/>
    <lineage>
        <taxon>Eukaryota</taxon>
        <taxon>Viridiplantae</taxon>
        <taxon>Streptophyta</taxon>
        <taxon>Embryophyta</taxon>
        <taxon>Tracheophyta</taxon>
        <taxon>Spermatophyta</taxon>
        <taxon>Magnoliopsida</taxon>
        <taxon>eudicotyledons</taxon>
        <taxon>Gunneridae</taxon>
        <taxon>Pentapetalae</taxon>
        <taxon>Caryophyllales</taxon>
        <taxon>Cactineae</taxon>
        <taxon>Cactaceae</taxon>
        <taxon>Cactoideae</taxon>
        <taxon>Echinocereeae</taxon>
        <taxon>Carnegiea</taxon>
    </lineage>
</organism>
<reference evidence="1" key="1">
    <citation type="submission" date="2022-04" db="EMBL/GenBank/DDBJ databases">
        <title>Carnegiea gigantea Genome sequencing and assembly v2.</title>
        <authorList>
            <person name="Copetti D."/>
            <person name="Sanderson M.J."/>
            <person name="Burquez A."/>
            <person name="Wojciechowski M.F."/>
        </authorList>
    </citation>
    <scope>NUCLEOTIDE SEQUENCE</scope>
    <source>
        <strain evidence="1">SGP5-SGP5p</strain>
        <tissue evidence="1">Aerial part</tissue>
    </source>
</reference>
<dbReference type="EMBL" id="JAKOGI010000201">
    <property type="protein sequence ID" value="KAJ8440024.1"/>
    <property type="molecule type" value="Genomic_DNA"/>
</dbReference>
<keyword evidence="2" id="KW-1185">Reference proteome</keyword>
<sequence length="432" mass="49834">MTLGIFLKGLLSQGAKSQAWRLLERRAHVSKCSSCYTRYITTFRGIHAIGEWMDFKEKLAYLSSYWQVPSITHILKLSHDQSLLRLLLPIPQGQRRLFKRKLISLDLRSGNQNSTDEAENNILRLKEQGFFLNHQNQNVNWLRMHDRIHDLAVFVAKSKYKMERICHVFFSSDKTVLSNGELPCFLLFKVHSKLRSLLVSSYDYIAVSELNQSKFECLTVLSLEHKCQKKYELISLQYLDLSRNYFSKLPNSITRLIKFVSLDLPLCRELLEQPRDLNRLEKLLLLDISYCGQLQKLPNDTSKLKNLLPLDVVFCSLLELPRGISKLVKLVEKEEAKWYGGNTTLIINSKENIQKAYAVNLDSNHSVIGLQALDLFVARDRSSCSAKPNYSNDSDDDYVGEMDELNCLNNLKGTIIVHENWLSELEDKAVNL</sequence>
<comment type="caution">
    <text evidence="1">The sequence shown here is derived from an EMBL/GenBank/DDBJ whole genome shotgun (WGS) entry which is preliminary data.</text>
</comment>
<evidence type="ECO:0000313" key="1">
    <source>
        <dbReference type="EMBL" id="KAJ8440024.1"/>
    </source>
</evidence>
<dbReference type="PANTHER" id="PTHR47186">
    <property type="entry name" value="LEUCINE-RICH REPEAT-CONTAINING PROTEIN 57"/>
    <property type="match status" value="1"/>
</dbReference>
<dbReference type="Gene3D" id="3.80.10.10">
    <property type="entry name" value="Ribonuclease Inhibitor"/>
    <property type="match status" value="1"/>
</dbReference>
<evidence type="ECO:0000313" key="2">
    <source>
        <dbReference type="Proteomes" id="UP001153076"/>
    </source>
</evidence>
<dbReference type="InterPro" id="IPR032675">
    <property type="entry name" value="LRR_dom_sf"/>
</dbReference>
<dbReference type="SUPFAM" id="SSF52058">
    <property type="entry name" value="L domain-like"/>
    <property type="match status" value="1"/>
</dbReference>
<dbReference type="PANTHER" id="PTHR47186:SF14">
    <property type="entry name" value="PROTEIN KINASE DOMAIN-CONTAINING PROTEIN"/>
    <property type="match status" value="1"/>
</dbReference>
<dbReference type="OrthoDB" id="2018467at2759"/>
<protein>
    <submittedName>
        <fullName evidence="1">Uncharacterized protein</fullName>
    </submittedName>
</protein>
<dbReference type="InterPro" id="IPR001611">
    <property type="entry name" value="Leu-rich_rpt"/>
</dbReference>
<dbReference type="AlphaFoldDB" id="A0A9Q1QFL5"/>
<dbReference type="Proteomes" id="UP001153076">
    <property type="component" value="Unassembled WGS sequence"/>
</dbReference>
<proteinExistence type="predicted"/>
<name>A0A9Q1QFL5_9CARY</name>